<dbReference type="KEGG" id="parq:DSM112329_03760"/>
<dbReference type="PROSITE" id="PS50846">
    <property type="entry name" value="HMA_2"/>
    <property type="match status" value="1"/>
</dbReference>
<dbReference type="CDD" id="cd00371">
    <property type="entry name" value="HMA"/>
    <property type="match status" value="1"/>
</dbReference>
<dbReference type="Gene3D" id="3.30.70.100">
    <property type="match status" value="1"/>
</dbReference>
<evidence type="ECO:0000313" key="3">
    <source>
        <dbReference type="EMBL" id="XAY06882.1"/>
    </source>
</evidence>
<keyword evidence="1" id="KW-0479">Metal-binding</keyword>
<accession>A0AAU7AYT6</accession>
<dbReference type="PANTHER" id="PTHR22814">
    <property type="entry name" value="COPPER TRANSPORT PROTEIN ATOX1-RELATED"/>
    <property type="match status" value="1"/>
</dbReference>
<organism evidence="3">
    <name type="scientific">Paraconexibacter sp. AEG42_29</name>
    <dbReference type="NCBI Taxonomy" id="2997339"/>
    <lineage>
        <taxon>Bacteria</taxon>
        <taxon>Bacillati</taxon>
        <taxon>Actinomycetota</taxon>
        <taxon>Thermoleophilia</taxon>
        <taxon>Solirubrobacterales</taxon>
        <taxon>Paraconexibacteraceae</taxon>
        <taxon>Paraconexibacter</taxon>
    </lineage>
</organism>
<dbReference type="InterPro" id="IPR036163">
    <property type="entry name" value="HMA_dom_sf"/>
</dbReference>
<evidence type="ECO:0000259" key="2">
    <source>
        <dbReference type="PROSITE" id="PS50846"/>
    </source>
</evidence>
<dbReference type="EMBL" id="CP114014">
    <property type="protein sequence ID" value="XAY06882.1"/>
    <property type="molecule type" value="Genomic_DNA"/>
</dbReference>
<dbReference type="PROSITE" id="PS01047">
    <property type="entry name" value="HMA_1"/>
    <property type="match status" value="1"/>
</dbReference>
<dbReference type="InterPro" id="IPR017969">
    <property type="entry name" value="Heavy-metal-associated_CS"/>
</dbReference>
<sequence>MTAQRTYTVVGMTCAHCVASVQEEVGAVAGVDDVQVDLGTGRVAVSGDADPAAVVAAVQEAGYRVADG</sequence>
<protein>
    <submittedName>
        <fullName evidence="3">Copper chaperone CopZ</fullName>
    </submittedName>
</protein>
<dbReference type="RefSeq" id="WP_354698096.1">
    <property type="nucleotide sequence ID" value="NZ_CP114014.1"/>
</dbReference>
<dbReference type="SUPFAM" id="SSF55008">
    <property type="entry name" value="HMA, heavy metal-associated domain"/>
    <property type="match status" value="1"/>
</dbReference>
<dbReference type="GO" id="GO:0046872">
    <property type="term" value="F:metal ion binding"/>
    <property type="evidence" value="ECO:0007669"/>
    <property type="project" value="UniProtKB-KW"/>
</dbReference>
<proteinExistence type="predicted"/>
<evidence type="ECO:0000256" key="1">
    <source>
        <dbReference type="ARBA" id="ARBA00022723"/>
    </source>
</evidence>
<dbReference type="Pfam" id="PF00403">
    <property type="entry name" value="HMA"/>
    <property type="match status" value="1"/>
</dbReference>
<gene>
    <name evidence="3" type="primary">copZ</name>
    <name evidence="3" type="ORF">DSM112329_03760</name>
</gene>
<dbReference type="PANTHER" id="PTHR22814:SF287">
    <property type="entry name" value="COPPER TRANSPORT PROTEIN ATX1"/>
    <property type="match status" value="1"/>
</dbReference>
<dbReference type="AlphaFoldDB" id="A0AAU7AYT6"/>
<dbReference type="InterPro" id="IPR006121">
    <property type="entry name" value="HMA_dom"/>
</dbReference>
<name>A0AAU7AYT6_9ACTN</name>
<reference evidence="3" key="1">
    <citation type="submission" date="2022-12" db="EMBL/GenBank/DDBJ databases">
        <title>Paraconexibacter alkalitolerans sp. nov. and Baekduia alba sp. nov., isolated from soil and emended description of the genera Paraconexibacter (Chun et al., 2020) and Baekduia (An et al., 2020).</title>
        <authorList>
            <person name="Vieira S."/>
            <person name="Huber K.J."/>
            <person name="Geppert A."/>
            <person name="Wolf J."/>
            <person name="Neumann-Schaal M."/>
            <person name="Muesken M."/>
            <person name="Overmann J."/>
        </authorList>
    </citation>
    <scope>NUCLEOTIDE SEQUENCE</scope>
    <source>
        <strain evidence="3">AEG42_29</strain>
    </source>
</reference>
<feature type="domain" description="HMA" evidence="2">
    <location>
        <begin position="3"/>
        <end position="66"/>
    </location>
</feature>